<dbReference type="NCBIfam" id="TIGR02937">
    <property type="entry name" value="sigma70-ECF"/>
    <property type="match status" value="1"/>
</dbReference>
<dbReference type="InterPro" id="IPR013325">
    <property type="entry name" value="RNA_pol_sigma_r2"/>
</dbReference>
<dbReference type="SUPFAM" id="SSF88946">
    <property type="entry name" value="Sigma2 domain of RNA polymerase sigma factors"/>
    <property type="match status" value="1"/>
</dbReference>
<dbReference type="EMBL" id="WEHX01000001">
    <property type="protein sequence ID" value="KAB7663358.1"/>
    <property type="molecule type" value="Genomic_DNA"/>
</dbReference>
<dbReference type="RefSeq" id="WP_152157286.1">
    <property type="nucleotide sequence ID" value="NZ_WEHX01000001.1"/>
</dbReference>
<reference evidence="11 12" key="1">
    <citation type="submission" date="2019-10" db="EMBL/GenBank/DDBJ databases">
        <title>Genome diversity of Sutterella seckii.</title>
        <authorList>
            <person name="Chaplin A.V."/>
            <person name="Sokolova S.R."/>
            <person name="Mosin K.A."/>
            <person name="Ivanova E.L."/>
            <person name="Kochetkova T.O."/>
            <person name="Goltsov A.Y."/>
            <person name="Trofimov D.Y."/>
            <person name="Efimov B.A."/>
        </authorList>
    </citation>
    <scope>NUCLEOTIDE SEQUENCE [LARGE SCALE GENOMIC DNA]</scope>
    <source>
        <strain evidence="11 12">ASD393</strain>
    </source>
</reference>
<dbReference type="Pfam" id="PF04542">
    <property type="entry name" value="Sigma70_r2"/>
    <property type="match status" value="1"/>
</dbReference>
<dbReference type="InterPro" id="IPR050813">
    <property type="entry name" value="Sigma-70_Factor"/>
</dbReference>
<comment type="similarity">
    <text evidence="1">Belongs to the sigma-70 factor family.</text>
</comment>
<dbReference type="AlphaFoldDB" id="A0A6I1EWD6"/>
<evidence type="ECO:0000256" key="5">
    <source>
        <dbReference type="ARBA" id="ARBA00023082"/>
    </source>
</evidence>
<dbReference type="Pfam" id="PF04545">
    <property type="entry name" value="Sigma70_r4"/>
    <property type="match status" value="1"/>
</dbReference>
<dbReference type="InterPro" id="IPR013324">
    <property type="entry name" value="RNA_pol_sigma_r3/r4-like"/>
</dbReference>
<feature type="region of interest" description="Disordered" evidence="9">
    <location>
        <begin position="231"/>
        <end position="260"/>
    </location>
</feature>
<dbReference type="SUPFAM" id="SSF88659">
    <property type="entry name" value="Sigma3 and sigma4 domains of RNA polymerase sigma factors"/>
    <property type="match status" value="1"/>
</dbReference>
<keyword evidence="7" id="KW-0804">Transcription</keyword>
<dbReference type="NCBIfam" id="TIGR02392">
    <property type="entry name" value="rpoH_proteo"/>
    <property type="match status" value="1"/>
</dbReference>
<feature type="domain" description="RNA polymerase sigma-70" evidence="10">
    <location>
        <begin position="128"/>
        <end position="141"/>
    </location>
</feature>
<name>A0A6I1EWD6_9BURK</name>
<keyword evidence="2" id="KW-0963">Cytoplasm</keyword>
<dbReference type="FunFam" id="1.20.120.1810:FF:000001">
    <property type="entry name" value="RNA polymerase sigma factor RpoH"/>
    <property type="match status" value="1"/>
</dbReference>
<sequence>MSSKKASAATHSDDIYDIASDDDFAIADDAAPGREPKSLLPALKPSGSLVPYEPAGLPVPAGGLGTLDAFLRAAEKAPMLSAEEERSLAIDLRDHDDLAAAQKLVLSHLRLVVSIARGYLGYGLPYADLIQEGNIGLMKAIRRYDPDRGARLMTFAQHWIRSEIQEYIIRNWRIVKLATTKNQRKLFFNLRQLKEDSQAALTHNEAERIALTLDVKPKEVLDMEERMYGQEASLDAPSDSDSDENYSPSDWLTRKSDEPEAMLEEEDKQRLEGEGLQKALASLDPRSRRVIEARYLNVDAEGNAKPVTLQALAKEFNISAERVRQIEKLAIKKMHGELAGEDPF</sequence>
<dbReference type="PANTHER" id="PTHR30376">
    <property type="entry name" value="SIGMA FACTOR RPOH HEAT SHOCK RELATED"/>
    <property type="match status" value="1"/>
</dbReference>
<dbReference type="GO" id="GO:0016987">
    <property type="term" value="F:sigma factor activity"/>
    <property type="evidence" value="ECO:0007669"/>
    <property type="project" value="UniProtKB-UniRule"/>
</dbReference>
<keyword evidence="5" id="KW-0731">Sigma factor</keyword>
<evidence type="ECO:0000256" key="8">
    <source>
        <dbReference type="NCBIfam" id="TIGR02392"/>
    </source>
</evidence>
<evidence type="ECO:0000256" key="9">
    <source>
        <dbReference type="SAM" id="MobiDB-lite"/>
    </source>
</evidence>
<dbReference type="Proteomes" id="UP000430564">
    <property type="component" value="Unassembled WGS sequence"/>
</dbReference>
<evidence type="ECO:0000256" key="1">
    <source>
        <dbReference type="ARBA" id="ARBA00007788"/>
    </source>
</evidence>
<dbReference type="NCBIfam" id="NF005143">
    <property type="entry name" value="PRK06596.1"/>
    <property type="match status" value="1"/>
</dbReference>
<keyword evidence="6" id="KW-0238">DNA-binding</keyword>
<dbReference type="InterPro" id="IPR000943">
    <property type="entry name" value="RNA_pol_sigma70"/>
</dbReference>
<dbReference type="InterPro" id="IPR012759">
    <property type="entry name" value="RNA_pol_sigma_RpoH_proteobac"/>
</dbReference>
<dbReference type="OrthoDB" id="9809557at2"/>
<dbReference type="PRINTS" id="PR00046">
    <property type="entry name" value="SIGMA70FCT"/>
</dbReference>
<evidence type="ECO:0000256" key="3">
    <source>
        <dbReference type="ARBA" id="ARBA00023015"/>
    </source>
</evidence>
<dbReference type="InterPro" id="IPR014284">
    <property type="entry name" value="RNA_pol_sigma-70_dom"/>
</dbReference>
<evidence type="ECO:0000259" key="10">
    <source>
        <dbReference type="PROSITE" id="PS00715"/>
    </source>
</evidence>
<protein>
    <recommendedName>
        <fullName evidence="8">RNA polymerase sigma factor RpoH</fullName>
    </recommendedName>
</protein>
<accession>A0A6I1EWD6</accession>
<dbReference type="GO" id="GO:0003677">
    <property type="term" value="F:DNA binding"/>
    <property type="evidence" value="ECO:0007669"/>
    <property type="project" value="UniProtKB-KW"/>
</dbReference>
<evidence type="ECO:0000313" key="11">
    <source>
        <dbReference type="EMBL" id="KAB7663358.1"/>
    </source>
</evidence>
<proteinExistence type="inferred from homology"/>
<evidence type="ECO:0000256" key="4">
    <source>
        <dbReference type="ARBA" id="ARBA00023016"/>
    </source>
</evidence>
<evidence type="ECO:0000256" key="6">
    <source>
        <dbReference type="ARBA" id="ARBA00023125"/>
    </source>
</evidence>
<keyword evidence="3" id="KW-0805">Transcription regulation</keyword>
<comment type="caution">
    <text evidence="11">The sequence shown here is derived from an EMBL/GenBank/DDBJ whole genome shotgun (WGS) entry which is preliminary data.</text>
</comment>
<evidence type="ECO:0000256" key="7">
    <source>
        <dbReference type="ARBA" id="ARBA00023163"/>
    </source>
</evidence>
<evidence type="ECO:0000256" key="2">
    <source>
        <dbReference type="ARBA" id="ARBA00022490"/>
    </source>
</evidence>
<dbReference type="PANTHER" id="PTHR30376:SF3">
    <property type="entry name" value="RNA POLYMERASE SIGMA FACTOR RPOH"/>
    <property type="match status" value="1"/>
</dbReference>
<evidence type="ECO:0000313" key="12">
    <source>
        <dbReference type="Proteomes" id="UP000430564"/>
    </source>
</evidence>
<dbReference type="PROSITE" id="PS00715">
    <property type="entry name" value="SIGMA70_1"/>
    <property type="match status" value="1"/>
</dbReference>
<dbReference type="Gene3D" id="1.20.140.160">
    <property type="match status" value="1"/>
</dbReference>
<dbReference type="InterPro" id="IPR007627">
    <property type="entry name" value="RNA_pol_sigma70_r2"/>
</dbReference>
<dbReference type="Gene3D" id="1.20.120.1810">
    <property type="match status" value="1"/>
</dbReference>
<dbReference type="GO" id="GO:0006352">
    <property type="term" value="P:DNA-templated transcription initiation"/>
    <property type="evidence" value="ECO:0007669"/>
    <property type="project" value="UniProtKB-UniRule"/>
</dbReference>
<dbReference type="InterPro" id="IPR007630">
    <property type="entry name" value="RNA_pol_sigma70_r4"/>
</dbReference>
<organism evidence="11 12">
    <name type="scientific">Sutterella seckii</name>
    <dbReference type="NCBI Taxonomy" id="1944635"/>
    <lineage>
        <taxon>Bacteria</taxon>
        <taxon>Pseudomonadati</taxon>
        <taxon>Pseudomonadota</taxon>
        <taxon>Betaproteobacteria</taxon>
        <taxon>Burkholderiales</taxon>
        <taxon>Sutterellaceae</taxon>
        <taxon>Sutterella</taxon>
    </lineage>
</organism>
<keyword evidence="4" id="KW-0346">Stress response</keyword>
<gene>
    <name evidence="11" type="primary">rpoH</name>
    <name evidence="11" type="ORF">GBM95_00500</name>
</gene>
<dbReference type="CDD" id="cd06171">
    <property type="entry name" value="Sigma70_r4"/>
    <property type="match status" value="1"/>
</dbReference>